<evidence type="ECO:0000256" key="4">
    <source>
        <dbReference type="ARBA" id="ARBA00022640"/>
    </source>
</evidence>
<comment type="subcellular location">
    <subcellularLocation>
        <location evidence="1">Plastid</location>
    </subcellularLocation>
</comment>
<evidence type="ECO:0000256" key="1">
    <source>
        <dbReference type="ARBA" id="ARBA00004474"/>
    </source>
</evidence>
<dbReference type="InterPro" id="IPR007570">
    <property type="entry name" value="Uncharacterised_Ycf23"/>
</dbReference>
<evidence type="ECO:0000313" key="5">
    <source>
        <dbReference type="EMBL" id="AYR05921.1"/>
    </source>
</evidence>
<proteinExistence type="inferred from homology"/>
<sequence>MLSLKEPLLKKNLKIITGINNFNVGQVVEIAKAADIAGATYIDMAANRIMIREVKKNTNLPICISSISLQDLCNASLEGVDIIEIGNYDYLYDNEIVFSRKQILGLAKEAIKLFPNLDICVTIPHTLSLNEQIYLSCQLEQLGIKILQTEGINIKSRIKSSSLTEFISKAYPSLSATYAISQTVKVPVIASSGINLVSASLAILYGASGIGISTSVKNCTDIHAKSIYIKEIMNSMKERNIISPSYYLSSIQNVNNLVA</sequence>
<dbReference type="AlphaFoldDB" id="A0A3G3MGI3"/>
<protein>
    <recommendedName>
        <fullName evidence="3">Uncharacterized protein ycf23</fullName>
    </recommendedName>
</protein>
<geneLocation type="plastid" evidence="5"/>
<dbReference type="EMBL" id="MH281627">
    <property type="protein sequence ID" value="AYR05921.1"/>
    <property type="molecule type" value="Genomic_DNA"/>
</dbReference>
<dbReference type="InterPro" id="IPR011060">
    <property type="entry name" value="RibuloseP-bd_barrel"/>
</dbReference>
<dbReference type="SUPFAM" id="SSF51366">
    <property type="entry name" value="Ribulose-phoshate binding barrel"/>
    <property type="match status" value="1"/>
</dbReference>
<dbReference type="GO" id="GO:0009536">
    <property type="term" value="C:plastid"/>
    <property type="evidence" value="ECO:0007669"/>
    <property type="project" value="UniProtKB-SubCell"/>
</dbReference>
<evidence type="ECO:0000256" key="2">
    <source>
        <dbReference type="ARBA" id="ARBA00009664"/>
    </source>
</evidence>
<comment type="similarity">
    <text evidence="2">Belongs to the ycf23 family.</text>
</comment>
<dbReference type="Pfam" id="PF04481">
    <property type="entry name" value="DUF561"/>
    <property type="match status" value="1"/>
</dbReference>
<dbReference type="PANTHER" id="PTHR36895:SF1">
    <property type="entry name" value="YCF23 PROTEIN"/>
    <property type="match status" value="1"/>
</dbReference>
<reference evidence="5" key="1">
    <citation type="journal article" date="2018" name="Genome Biol. Evol.">
        <title>Mitochondrial and Plastid Genomes from Coralline Red Algae Provide Insights into the Incongruent Evolutionary Histories of Organelles.</title>
        <authorList>
            <person name="Lee J."/>
            <person name="Song H.J."/>
            <person name="In Park S."/>
            <person name="Lee Y.M."/>
            <person name="Jeong S.Y."/>
            <person name="Oh Cho T."/>
            <person name="Kim J.H."/>
            <person name="Choi H.G."/>
            <person name="Choi C.G."/>
            <person name="Nelson W.A."/>
            <person name="Fredericq S."/>
            <person name="Bhattacharya D."/>
            <person name="Su Yoon H."/>
        </authorList>
    </citation>
    <scope>NUCLEOTIDE SEQUENCE</scope>
</reference>
<gene>
    <name evidence="5" type="primary">ycf23</name>
</gene>
<name>A0A3G3MGI3_9FLOR</name>
<evidence type="ECO:0000256" key="3">
    <source>
        <dbReference type="ARBA" id="ARBA00021523"/>
    </source>
</evidence>
<keyword evidence="4 5" id="KW-0934">Plastid</keyword>
<accession>A0A3G3MGI3</accession>
<organism evidence="5">
    <name type="scientific">Lithothamnion sp</name>
    <dbReference type="NCBI Taxonomy" id="1940749"/>
    <lineage>
        <taxon>Eukaryota</taxon>
        <taxon>Rhodophyta</taxon>
        <taxon>Florideophyceae</taxon>
        <taxon>Corallinophycidae</taxon>
        <taxon>Hapalidiales</taxon>
        <taxon>Hapalidiaceae</taxon>
        <taxon>Melobesioideae</taxon>
        <taxon>Lithothamnion</taxon>
    </lineage>
</organism>
<dbReference type="PANTHER" id="PTHR36895">
    <property type="match status" value="1"/>
</dbReference>